<keyword evidence="8" id="KW-0325">Glycoprotein</keyword>
<dbReference type="Gene3D" id="1.20.1070.10">
    <property type="entry name" value="Rhodopsin 7-helix transmembrane proteins"/>
    <property type="match status" value="1"/>
</dbReference>
<comment type="subcellular location">
    <subcellularLocation>
        <location evidence="1">Membrane</location>
        <topology evidence="1">Multi-pass membrane protein</topology>
    </subcellularLocation>
</comment>
<dbReference type="PRINTS" id="PR00249">
    <property type="entry name" value="GPCRSECRETIN"/>
</dbReference>
<dbReference type="CDD" id="cd15932">
    <property type="entry name" value="7tmB2_GPR116-like_Adhesion_VI"/>
    <property type="match status" value="1"/>
</dbReference>
<dbReference type="PRINTS" id="PR01695">
    <property type="entry name" value="IGHEPTARCPTR"/>
</dbReference>
<dbReference type="PANTHER" id="PTHR45813:SF4">
    <property type="entry name" value="ADHESION G PROTEIN-COUPLED RECEPTOR F5"/>
    <property type="match status" value="1"/>
</dbReference>
<dbReference type="Pfam" id="PF01825">
    <property type="entry name" value="GPS"/>
    <property type="match status" value="1"/>
</dbReference>
<evidence type="ECO:0000259" key="13">
    <source>
        <dbReference type="PROSITE" id="PS50261"/>
    </source>
</evidence>
<evidence type="ECO:0000256" key="9">
    <source>
        <dbReference type="SAM" id="MobiDB-lite"/>
    </source>
</evidence>
<dbReference type="SUPFAM" id="SSF48726">
    <property type="entry name" value="Immunoglobulin"/>
    <property type="match status" value="1"/>
</dbReference>
<dbReference type="InterPro" id="IPR017981">
    <property type="entry name" value="GPCR_2-like_7TM"/>
</dbReference>
<evidence type="ECO:0000256" key="11">
    <source>
        <dbReference type="SAM" id="SignalP"/>
    </source>
</evidence>
<feature type="domain" description="Ig-like" evidence="14">
    <location>
        <begin position="1049"/>
        <end position="1150"/>
    </location>
</feature>
<dbReference type="Gene3D" id="2.60.220.50">
    <property type="match status" value="1"/>
</dbReference>
<dbReference type="InterPro" id="IPR008078">
    <property type="entry name" value="GPCR_2_Ig-hepta-like_rcpt"/>
</dbReference>
<accession>A0AAZ1WWP5</accession>
<feature type="transmembrane region" description="Helical" evidence="10">
    <location>
        <begin position="1677"/>
        <end position="1704"/>
    </location>
</feature>
<keyword evidence="3 10" id="KW-0812">Transmembrane</keyword>
<comment type="similarity">
    <text evidence="2">Belongs to the G-protein coupled receptor 2 family. Adhesion G-protein coupled receptor (ADGR) subfamily.</text>
</comment>
<feature type="compositionally biased region" description="Low complexity" evidence="9">
    <location>
        <begin position="919"/>
        <end position="953"/>
    </location>
</feature>
<dbReference type="InterPro" id="IPR036179">
    <property type="entry name" value="Ig-like_dom_sf"/>
</dbReference>
<dbReference type="CDD" id="cd00096">
    <property type="entry name" value="Ig"/>
    <property type="match status" value="1"/>
</dbReference>
<dbReference type="Proteomes" id="UP000472276">
    <property type="component" value="Unassembled WGS sequence"/>
</dbReference>
<keyword evidence="6 10" id="KW-0472">Membrane</keyword>
<gene>
    <name evidence="15" type="primary">CUBN</name>
</gene>
<dbReference type="InterPro" id="IPR007110">
    <property type="entry name" value="Ig-like_dom"/>
</dbReference>
<keyword evidence="16" id="KW-1185">Reference proteome</keyword>
<dbReference type="GO" id="GO:0007166">
    <property type="term" value="P:cell surface receptor signaling pathway"/>
    <property type="evidence" value="ECO:0007669"/>
    <property type="project" value="InterPro"/>
</dbReference>
<keyword evidence="4 11" id="KW-0732">Signal</keyword>
<proteinExistence type="inferred from homology"/>
<evidence type="ECO:0008006" key="17">
    <source>
        <dbReference type="Google" id="ProtNLM"/>
    </source>
</evidence>
<sequence>MALRKAVQCIVILLVIWNCLKYEGHREFLNGFFEELTSAEHSSIHLRQKREKRETSSNSTEYELQAVISISDLKHFQSILNTLSFPLSINTTGEITSINTTTVCSPNITANITGYQCTCEESFAWSYNKCINYGACDAIIGDTCGCINGLPADGQYCQLNTSQPGPVEFDIDFNLLFPISSLPQNFIDLFRDYVGNLSFPQTITQSLIIEDLNFTTWCNPNSTEGLQCQCEDQFGWSCDKCVLYGACSNVTSQTCGCIKGLPPGGEFCQPISSISPCPTPPPESVEFNIDLLLPISSLPPNFIDLFRDYVGNVSFPQNITQSLIIEDLNFTTWCYPNSTGGLQCQCEGQFAWSCDKCVLYSACSNVTSQTCGCIKGLPPGGEFCQPISSISPCPTPPPEPVDFDIVIELRIPVSSVPPNFSDEFRHYLENFSFPQLITQSLIIEDLNFTTWCYPNSTGGMQCQCQDQFAWSCDKCEIYGACSNVTSQTCGCIKGLPPDGEFCEPIASIAQCPPPPSGPVDFDIVVDIEIPVSSVLPNFNDEIRHALRNLSFPYLITQSLIIEDLNFTTWCYPNSTGGLQCQCEGQFAWSCDKCDEYGACSNVTSQTCDCIKGLPVSGEFCQPITNISLCPTTTTPVTTPSTTSPTPTYVPVDFDIDLELHIPASSVPQNFSVVLRDILRNFSFPKIITGSLTLKDLNFTTWCYPNSTGGLQCQCEDQLAWSCDKCEVYGACGDVNYPTCDCIKGLPPNGEFCQPITNISLCPTTTTLVTTPSTTSTTSTYVTTPSTTSPTTTYVTTPSTTSPTPTYAPVAFYIAVELHISAASVPSNISVVLRDILKYVAPPQIDSLTVEDLNFTTWCSPISTGVQCQCEDQFAWSCDKCEVYGACSNATSETCGCIKGLPPGGELCQPISTFNPCRPPTRTTTMTTTTPTMPNTTTPMPVTPTTTTTTTITTPTTTTTLTTTLIIQILEITMDVEFKEEYNQETNEFHKTVSKTITDEAASQGIKANLIQFRSGSTIAQYNVSAPSSITPDFRALNVKIFNKLAESYPMIFDASGTLMFSPTDGFYEQTVTVTCGPPPLDLNFGTVSAAEWRLNTVLIAEDGGHTISVKDGISTLTVSRFISSDDGEYECRLMRKKDKTFFRQKSATFSLKTKPTITVSPIREYVQCQGGIVPLKCSVSGGYQVEFQEYSEAGTGNSITYNYKTPQGCQKQDKVFTCQSKTQPVFTRTITLQLSPEEAHCVDEKFGKGNEGFKAAVPCEPNQVGEITAVCKENRQFGDIEENCILLPVQELLDESEFLTASTLPVFLEQLSNVTVNFTGEVIKSPPNVKAIVRILTNVAKKSSSLDISISNDSMENVLITAGVLTINGTTWNFLNNNDTKNISNSTDAESVSSSFLDSLENITSHLDNTTFDIKTAYILLNRTRFTDTFSAELNSSVAIEIPEADGEIKTITTILFESLDNVLPARDEVNSSFNSINGRIVLVQSTGDINNISFTFDILNDTLGNPECVFWNFSLFNGLGGWDNEGCEVVLNTNETGTVICNCNHLTSFSILMSPNSPKKLYLDIITYIGVGISMVSLVICLIIEGLIWRKIRKNETSYLRHVSIVNIAVSLLVANIWFIIGAAISDAEVKNPPACTAATFFIHFFYLALFFWMLASAMLLLYRTTNVFGGGLTKASMLAIGFSLGYGAPLIIATVTIAATAPDNKYIRDNAVCWLNWDESKALLAFVIPALSIVVINLIILVVVLYKIIRRRVGTTAAQADERHVLLVIVKSLAVLTPFFGITWGLGAGILADPTNEGIHIAFAFFNSLQGFFILVFGTLLDSKVRSAIASYAQPSRTRTGSTSAGNTSSSGLQFLRNWRRGRDGYNMTSSASSDLHSASNT</sequence>
<evidence type="ECO:0000256" key="8">
    <source>
        <dbReference type="ARBA" id="ARBA00023180"/>
    </source>
</evidence>
<evidence type="ECO:0000256" key="6">
    <source>
        <dbReference type="ARBA" id="ARBA00023136"/>
    </source>
</evidence>
<dbReference type="InterPro" id="IPR046338">
    <property type="entry name" value="GAIN_dom_sf"/>
</dbReference>
<evidence type="ECO:0000256" key="10">
    <source>
        <dbReference type="SAM" id="Phobius"/>
    </source>
</evidence>
<dbReference type="PANTHER" id="PTHR45813">
    <property type="entry name" value="IG-LIKE DOMAIN-CONTAINING PROTEIN"/>
    <property type="match status" value="1"/>
</dbReference>
<name>A0AAZ1WWP5_OREAU</name>
<evidence type="ECO:0000313" key="16">
    <source>
        <dbReference type="Proteomes" id="UP000472276"/>
    </source>
</evidence>
<dbReference type="PROSITE" id="PS50835">
    <property type="entry name" value="IG_LIKE"/>
    <property type="match status" value="1"/>
</dbReference>
<feature type="transmembrane region" description="Helical" evidence="10">
    <location>
        <begin position="1600"/>
        <end position="1622"/>
    </location>
</feature>
<feature type="domain" description="GAIN-B" evidence="12">
    <location>
        <begin position="1410"/>
        <end position="1560"/>
    </location>
</feature>
<dbReference type="InterPro" id="IPR051587">
    <property type="entry name" value="Adhesion_GPCR"/>
</dbReference>
<evidence type="ECO:0000256" key="7">
    <source>
        <dbReference type="ARBA" id="ARBA00023157"/>
    </source>
</evidence>
<reference evidence="16" key="1">
    <citation type="submission" date="2020-03" db="EMBL/GenBank/DDBJ databases">
        <title>Evolution of repeat sequences and sex chromosomes of tilapia species revealed by chromosome-level genomes.</title>
        <authorList>
            <person name="Xu L."/>
            <person name="Tao W."/>
            <person name="Wang D."/>
            <person name="Zhou Q."/>
        </authorList>
    </citation>
    <scope>NUCLEOTIDE SEQUENCE [LARGE SCALE GENOMIC DNA]</scope>
    <source>
        <strain evidence="16">Israel</strain>
    </source>
</reference>
<evidence type="ECO:0000256" key="4">
    <source>
        <dbReference type="ARBA" id="ARBA00022729"/>
    </source>
</evidence>
<feature type="domain" description="G-protein coupled receptors family 2 profile 2" evidence="13">
    <location>
        <begin position="1564"/>
        <end position="1824"/>
    </location>
</feature>
<reference evidence="15" key="2">
    <citation type="submission" date="2025-08" db="UniProtKB">
        <authorList>
            <consortium name="Ensembl"/>
        </authorList>
    </citation>
    <scope>IDENTIFICATION</scope>
</reference>
<dbReference type="SMART" id="SM00303">
    <property type="entry name" value="GPS"/>
    <property type="match status" value="1"/>
</dbReference>
<protein>
    <recommendedName>
        <fullName evidence="17">Adhesion G protein-coupled receptor F5-like</fullName>
    </recommendedName>
</protein>
<feature type="transmembrane region" description="Helical" evidence="10">
    <location>
        <begin position="1566"/>
        <end position="1588"/>
    </location>
</feature>
<dbReference type="InterPro" id="IPR057400">
    <property type="entry name" value="ADGRF3/5_N"/>
</dbReference>
<feature type="transmembrane region" description="Helical" evidence="10">
    <location>
        <begin position="1768"/>
        <end position="1794"/>
    </location>
</feature>
<feature type="transmembrane region" description="Helical" evidence="10">
    <location>
        <begin position="1724"/>
        <end position="1748"/>
    </location>
</feature>
<dbReference type="GO" id="GO:0016020">
    <property type="term" value="C:membrane"/>
    <property type="evidence" value="ECO:0007669"/>
    <property type="project" value="UniProtKB-SubCell"/>
</dbReference>
<dbReference type="Ensembl" id="ENSOABT00000070125.1">
    <property type="protein sequence ID" value="ENSOABP00000059874.1"/>
    <property type="gene ID" value="ENSOABG00000021068.2"/>
</dbReference>
<feature type="signal peptide" evidence="11">
    <location>
        <begin position="1"/>
        <end position="21"/>
    </location>
</feature>
<evidence type="ECO:0000256" key="5">
    <source>
        <dbReference type="ARBA" id="ARBA00022989"/>
    </source>
</evidence>
<evidence type="ECO:0000256" key="3">
    <source>
        <dbReference type="ARBA" id="ARBA00022692"/>
    </source>
</evidence>
<dbReference type="PROSITE" id="PS50261">
    <property type="entry name" value="G_PROTEIN_RECEP_F2_4"/>
    <property type="match status" value="1"/>
</dbReference>
<evidence type="ECO:0000256" key="1">
    <source>
        <dbReference type="ARBA" id="ARBA00004141"/>
    </source>
</evidence>
<organism evidence="15 16">
    <name type="scientific">Oreochromis aureus</name>
    <name type="common">Israeli tilapia</name>
    <name type="synonym">Chromis aureus</name>
    <dbReference type="NCBI Taxonomy" id="47969"/>
    <lineage>
        <taxon>Eukaryota</taxon>
        <taxon>Metazoa</taxon>
        <taxon>Chordata</taxon>
        <taxon>Craniata</taxon>
        <taxon>Vertebrata</taxon>
        <taxon>Euteleostomi</taxon>
        <taxon>Actinopterygii</taxon>
        <taxon>Neopterygii</taxon>
        <taxon>Teleostei</taxon>
        <taxon>Neoteleostei</taxon>
        <taxon>Acanthomorphata</taxon>
        <taxon>Ovalentaria</taxon>
        <taxon>Cichlomorphae</taxon>
        <taxon>Cichliformes</taxon>
        <taxon>Cichlidae</taxon>
        <taxon>African cichlids</taxon>
        <taxon>Pseudocrenilabrinae</taxon>
        <taxon>Oreochromini</taxon>
        <taxon>Oreochromis</taxon>
    </lineage>
</organism>
<feature type="chain" id="PRO_5044235002" description="Adhesion G protein-coupled receptor F5-like" evidence="11">
    <location>
        <begin position="22"/>
        <end position="1884"/>
    </location>
</feature>
<feature type="transmembrane region" description="Helical" evidence="10">
    <location>
        <begin position="1642"/>
        <end position="1665"/>
    </location>
</feature>
<dbReference type="GO" id="GO:0004930">
    <property type="term" value="F:G protein-coupled receptor activity"/>
    <property type="evidence" value="ECO:0007669"/>
    <property type="project" value="InterPro"/>
</dbReference>
<keyword evidence="7" id="KW-1015">Disulfide bond</keyword>
<dbReference type="Pfam" id="PF00002">
    <property type="entry name" value="7tm_2"/>
    <property type="match status" value="1"/>
</dbReference>
<dbReference type="FunFam" id="1.20.1070.10:FF:000058">
    <property type="entry name" value="Adhesion G protein-coupled receptor F5"/>
    <property type="match status" value="1"/>
</dbReference>
<evidence type="ECO:0000313" key="15">
    <source>
        <dbReference type="Ensembl" id="ENSOABP00000059874.1"/>
    </source>
</evidence>
<feature type="region of interest" description="Disordered" evidence="9">
    <location>
        <begin position="918"/>
        <end position="953"/>
    </location>
</feature>
<keyword evidence="5 10" id="KW-1133">Transmembrane helix</keyword>
<dbReference type="Pfam" id="PF25387">
    <property type="entry name" value="ADGRF3_N"/>
    <property type="match status" value="7"/>
</dbReference>
<evidence type="ECO:0000256" key="2">
    <source>
        <dbReference type="ARBA" id="ARBA00007343"/>
    </source>
</evidence>
<dbReference type="InterPro" id="IPR000203">
    <property type="entry name" value="GPS"/>
</dbReference>
<dbReference type="InterPro" id="IPR000832">
    <property type="entry name" value="GPCR_2_secretin-like"/>
</dbReference>
<evidence type="ECO:0000259" key="14">
    <source>
        <dbReference type="PROSITE" id="PS50835"/>
    </source>
</evidence>
<reference evidence="15" key="3">
    <citation type="submission" date="2025-09" db="UniProtKB">
        <authorList>
            <consortium name="Ensembl"/>
        </authorList>
    </citation>
    <scope>IDENTIFICATION</scope>
</reference>
<dbReference type="PROSITE" id="PS50221">
    <property type="entry name" value="GAIN_B"/>
    <property type="match status" value="1"/>
</dbReference>
<dbReference type="GO" id="GO:0007189">
    <property type="term" value="P:adenylate cyclase-activating G protein-coupled receptor signaling pathway"/>
    <property type="evidence" value="ECO:0007669"/>
    <property type="project" value="TreeGrafter"/>
</dbReference>
<dbReference type="InterPro" id="IPR057244">
    <property type="entry name" value="GAIN_B"/>
</dbReference>
<evidence type="ECO:0000259" key="12">
    <source>
        <dbReference type="PROSITE" id="PS50221"/>
    </source>
</evidence>
<feature type="transmembrane region" description="Helical" evidence="10">
    <location>
        <begin position="1800"/>
        <end position="1823"/>
    </location>
</feature>